<comment type="caution">
    <text evidence="16">The sequence shown here is derived from an EMBL/GenBank/DDBJ whole genome shotgun (WGS) entry which is preliminary data.</text>
</comment>
<evidence type="ECO:0000256" key="6">
    <source>
        <dbReference type="ARBA" id="ARBA00022741"/>
    </source>
</evidence>
<dbReference type="InterPro" id="IPR008271">
    <property type="entry name" value="Ser/Thr_kinase_AS"/>
</dbReference>
<keyword evidence="10" id="KW-0072">Autophagy</keyword>
<evidence type="ECO:0000256" key="2">
    <source>
        <dbReference type="ARBA" id="ARBA00012513"/>
    </source>
</evidence>
<dbReference type="GO" id="GO:0005524">
    <property type="term" value="F:ATP binding"/>
    <property type="evidence" value="ECO:0007669"/>
    <property type="project" value="UniProtKB-KW"/>
</dbReference>
<sequence>MLAPAHEIEDDPIDSDIEQPSQDRQHSPKEQPRPEQRAEQHVRWLEPEREALDRGPLESEQQPKDEQRLETEGQDDDRERQCLMQTLLPNKLSHAQFREILGRYPSYIRDVYQRAESERFDGIPKKIKEQKEPHIDRTDLLYLDQWMQKRGTPLKKEAHMRNRKYIEDNLEEDIRAVTSEAFRKYKNSGDVLAAMDILVKGLQGVGPSRASLILSTAFPDSLPYFSRGLYQWTHWDEDHGWGQGFKWTPDKYHCVLRQVTALVESHSTSDKVIRAIDVERVAFVLEHESCIRDFRMDSITDDLIIKTELTGFGRADVYRADRRPIDGRPGVVALKQIHKSREVTTARNRFLAEVTSSHHLSQKSPEHFVEFIGWNEDRHSLFIAMEYIELGDLEHCVGNYWDEKDIKETAKQILKGLEIMHQEGIAHRDLKPQNILVVSKEPNIKVKITDFGLSKRLSNRKTSGLVTKGIGTAGYKAPEVVRRWYSEDSDQGLNHYSRHSYTFKADIWSLGCIIIRMAVGERLRLFRSDYDLIDERRTREKVDSIQSLLGRPNTPMDRPSTPMDRPSTPMGRTGIKFVQKLIVIEEATRCDSEGALKELDNWKMLEMGA</sequence>
<evidence type="ECO:0000256" key="10">
    <source>
        <dbReference type="ARBA" id="ARBA00023006"/>
    </source>
</evidence>
<feature type="compositionally biased region" description="Basic and acidic residues" evidence="14">
    <location>
        <begin position="21"/>
        <end position="77"/>
    </location>
</feature>
<evidence type="ECO:0000256" key="14">
    <source>
        <dbReference type="SAM" id="MobiDB-lite"/>
    </source>
</evidence>
<proteinExistence type="predicted"/>
<dbReference type="GO" id="GO:0000045">
    <property type="term" value="P:autophagosome assembly"/>
    <property type="evidence" value="ECO:0007669"/>
    <property type="project" value="TreeGrafter"/>
</dbReference>
<dbReference type="AlphaFoldDB" id="A0AAX6MZN8"/>
<evidence type="ECO:0000256" key="13">
    <source>
        <dbReference type="ARBA" id="ARBA00048679"/>
    </source>
</evidence>
<dbReference type="GO" id="GO:0005829">
    <property type="term" value="C:cytosol"/>
    <property type="evidence" value="ECO:0007669"/>
    <property type="project" value="TreeGrafter"/>
</dbReference>
<evidence type="ECO:0000256" key="4">
    <source>
        <dbReference type="ARBA" id="ARBA00022527"/>
    </source>
</evidence>
<keyword evidence="5" id="KW-0808">Transferase</keyword>
<keyword evidence="17" id="KW-1185">Reference proteome</keyword>
<evidence type="ECO:0000313" key="16">
    <source>
        <dbReference type="EMBL" id="KAK6957893.1"/>
    </source>
</evidence>
<dbReference type="PROSITE" id="PS00108">
    <property type="entry name" value="PROTEIN_KINASE_ST"/>
    <property type="match status" value="1"/>
</dbReference>
<evidence type="ECO:0000256" key="5">
    <source>
        <dbReference type="ARBA" id="ARBA00022679"/>
    </source>
</evidence>
<feature type="domain" description="Protein kinase" evidence="15">
    <location>
        <begin position="303"/>
        <end position="603"/>
    </location>
</feature>
<dbReference type="GO" id="GO:0015031">
    <property type="term" value="P:protein transport"/>
    <property type="evidence" value="ECO:0007669"/>
    <property type="project" value="UniProtKB-KW"/>
</dbReference>
<reference evidence="16 17" key="1">
    <citation type="journal article" date="2024" name="Front Chem Biol">
        <title>Unveiling the potential of Daldinia eschscholtzii MFLUCC 19-0629 through bioactivity and bioinformatics studies for enhanced sustainable agriculture production.</title>
        <authorList>
            <person name="Brooks S."/>
            <person name="Weaver J.A."/>
            <person name="Klomchit A."/>
            <person name="Alharthi S.A."/>
            <person name="Onlamun T."/>
            <person name="Nurani R."/>
            <person name="Vong T.K."/>
            <person name="Alberti F."/>
            <person name="Greco C."/>
        </authorList>
    </citation>
    <scope>NUCLEOTIDE SEQUENCE [LARGE SCALE GENOMIC DNA]</scope>
    <source>
        <strain evidence="16">MFLUCC 19-0629</strain>
    </source>
</reference>
<feature type="region of interest" description="Disordered" evidence="14">
    <location>
        <begin position="548"/>
        <end position="570"/>
    </location>
</feature>
<dbReference type="Proteomes" id="UP001369815">
    <property type="component" value="Unassembled WGS sequence"/>
</dbReference>
<evidence type="ECO:0000256" key="3">
    <source>
        <dbReference type="ARBA" id="ARBA00022448"/>
    </source>
</evidence>
<dbReference type="GO" id="GO:0005776">
    <property type="term" value="C:autophagosome"/>
    <property type="evidence" value="ECO:0007669"/>
    <property type="project" value="TreeGrafter"/>
</dbReference>
<feature type="compositionally biased region" description="Acidic residues" evidence="14">
    <location>
        <begin position="8"/>
        <end position="17"/>
    </location>
</feature>
<dbReference type="GO" id="GO:0004674">
    <property type="term" value="F:protein serine/threonine kinase activity"/>
    <property type="evidence" value="ECO:0007669"/>
    <property type="project" value="UniProtKB-KW"/>
</dbReference>
<dbReference type="Gene3D" id="1.10.510.10">
    <property type="entry name" value="Transferase(Phosphotransferase) domain 1"/>
    <property type="match status" value="1"/>
</dbReference>
<dbReference type="InterPro" id="IPR000719">
    <property type="entry name" value="Prot_kinase_dom"/>
</dbReference>
<dbReference type="PANTHER" id="PTHR24348:SF22">
    <property type="entry name" value="NON-SPECIFIC SERINE_THREONINE PROTEIN KINASE"/>
    <property type="match status" value="1"/>
</dbReference>
<evidence type="ECO:0000256" key="12">
    <source>
        <dbReference type="ARBA" id="ARBA00047899"/>
    </source>
</evidence>
<evidence type="ECO:0000256" key="7">
    <source>
        <dbReference type="ARBA" id="ARBA00022777"/>
    </source>
</evidence>
<evidence type="ECO:0000256" key="1">
    <source>
        <dbReference type="ARBA" id="ARBA00004623"/>
    </source>
</evidence>
<keyword evidence="7" id="KW-0418">Kinase</keyword>
<protein>
    <recommendedName>
        <fullName evidence="2">non-specific serine/threonine protein kinase</fullName>
        <ecNumber evidence="2">2.7.11.1</ecNumber>
    </recommendedName>
    <alternativeName>
        <fullName evidence="11">Autophagy-related protein 1</fullName>
    </alternativeName>
</protein>
<dbReference type="SMART" id="SM00220">
    <property type="entry name" value="S_TKc"/>
    <property type="match status" value="1"/>
</dbReference>
<dbReference type="PANTHER" id="PTHR24348">
    <property type="entry name" value="SERINE/THREONINE-PROTEIN KINASE UNC-51-RELATED"/>
    <property type="match status" value="1"/>
</dbReference>
<feature type="region of interest" description="Disordered" evidence="14">
    <location>
        <begin position="1"/>
        <end position="77"/>
    </location>
</feature>
<dbReference type="PROSITE" id="PS50011">
    <property type="entry name" value="PROTEIN_KINASE_DOM"/>
    <property type="match status" value="1"/>
</dbReference>
<keyword evidence="6" id="KW-0547">Nucleotide-binding</keyword>
<dbReference type="GO" id="GO:0061709">
    <property type="term" value="P:reticulophagy"/>
    <property type="evidence" value="ECO:0007669"/>
    <property type="project" value="TreeGrafter"/>
</dbReference>
<gene>
    <name evidence="16" type="ORF">Daesc_000682</name>
</gene>
<comment type="subcellular location">
    <subcellularLocation>
        <location evidence="1">Preautophagosomal structure membrane</location>
        <topology evidence="1">Peripheral membrane protein</topology>
    </subcellularLocation>
</comment>
<organism evidence="16 17">
    <name type="scientific">Daldinia eschscholtzii</name>
    <dbReference type="NCBI Taxonomy" id="292717"/>
    <lineage>
        <taxon>Eukaryota</taxon>
        <taxon>Fungi</taxon>
        <taxon>Dikarya</taxon>
        <taxon>Ascomycota</taxon>
        <taxon>Pezizomycotina</taxon>
        <taxon>Sordariomycetes</taxon>
        <taxon>Xylariomycetidae</taxon>
        <taxon>Xylariales</taxon>
        <taxon>Hypoxylaceae</taxon>
        <taxon>Daldinia</taxon>
    </lineage>
</organism>
<accession>A0AAX6MZN8</accession>
<dbReference type="EMBL" id="JBANMG010000001">
    <property type="protein sequence ID" value="KAK6957893.1"/>
    <property type="molecule type" value="Genomic_DNA"/>
</dbReference>
<dbReference type="Pfam" id="PF00069">
    <property type="entry name" value="Pkinase"/>
    <property type="match status" value="1"/>
</dbReference>
<keyword evidence="3" id="KW-0813">Transport</keyword>
<dbReference type="InterPro" id="IPR045269">
    <property type="entry name" value="Atg1-like"/>
</dbReference>
<keyword evidence="4" id="KW-0723">Serine/threonine-protein kinase</keyword>
<dbReference type="GO" id="GO:0034045">
    <property type="term" value="C:phagophore assembly site membrane"/>
    <property type="evidence" value="ECO:0007669"/>
    <property type="project" value="UniProtKB-SubCell"/>
</dbReference>
<comment type="catalytic activity">
    <reaction evidence="13">
        <text>L-seryl-[protein] + ATP = O-phospho-L-seryl-[protein] + ADP + H(+)</text>
        <dbReference type="Rhea" id="RHEA:17989"/>
        <dbReference type="Rhea" id="RHEA-COMP:9863"/>
        <dbReference type="Rhea" id="RHEA-COMP:11604"/>
        <dbReference type="ChEBI" id="CHEBI:15378"/>
        <dbReference type="ChEBI" id="CHEBI:29999"/>
        <dbReference type="ChEBI" id="CHEBI:30616"/>
        <dbReference type="ChEBI" id="CHEBI:83421"/>
        <dbReference type="ChEBI" id="CHEBI:456216"/>
        <dbReference type="EC" id="2.7.11.1"/>
    </reaction>
</comment>
<comment type="catalytic activity">
    <reaction evidence="12">
        <text>L-threonyl-[protein] + ATP = O-phospho-L-threonyl-[protein] + ADP + H(+)</text>
        <dbReference type="Rhea" id="RHEA:46608"/>
        <dbReference type="Rhea" id="RHEA-COMP:11060"/>
        <dbReference type="Rhea" id="RHEA-COMP:11605"/>
        <dbReference type="ChEBI" id="CHEBI:15378"/>
        <dbReference type="ChEBI" id="CHEBI:30013"/>
        <dbReference type="ChEBI" id="CHEBI:30616"/>
        <dbReference type="ChEBI" id="CHEBI:61977"/>
        <dbReference type="ChEBI" id="CHEBI:456216"/>
        <dbReference type="EC" id="2.7.11.1"/>
    </reaction>
</comment>
<keyword evidence="8" id="KW-0067">ATP-binding</keyword>
<name>A0AAX6MZN8_9PEZI</name>
<evidence type="ECO:0000256" key="9">
    <source>
        <dbReference type="ARBA" id="ARBA00022927"/>
    </source>
</evidence>
<evidence type="ECO:0000256" key="8">
    <source>
        <dbReference type="ARBA" id="ARBA00022840"/>
    </source>
</evidence>
<evidence type="ECO:0000313" key="17">
    <source>
        <dbReference type="Proteomes" id="UP001369815"/>
    </source>
</evidence>
<dbReference type="EC" id="2.7.11.1" evidence="2"/>
<dbReference type="SUPFAM" id="SSF56112">
    <property type="entry name" value="Protein kinase-like (PK-like)"/>
    <property type="match status" value="1"/>
</dbReference>
<dbReference type="GO" id="GO:0000422">
    <property type="term" value="P:autophagy of mitochondrion"/>
    <property type="evidence" value="ECO:0007669"/>
    <property type="project" value="TreeGrafter"/>
</dbReference>
<dbReference type="GO" id="GO:0042594">
    <property type="term" value="P:response to starvation"/>
    <property type="evidence" value="ECO:0007669"/>
    <property type="project" value="TreeGrafter"/>
</dbReference>
<dbReference type="GO" id="GO:0010506">
    <property type="term" value="P:regulation of autophagy"/>
    <property type="evidence" value="ECO:0007669"/>
    <property type="project" value="InterPro"/>
</dbReference>
<dbReference type="CDD" id="cd00180">
    <property type="entry name" value="PKc"/>
    <property type="match status" value="1"/>
</dbReference>
<evidence type="ECO:0000259" key="15">
    <source>
        <dbReference type="PROSITE" id="PS50011"/>
    </source>
</evidence>
<dbReference type="GO" id="GO:0034727">
    <property type="term" value="P:piecemeal microautophagy of the nucleus"/>
    <property type="evidence" value="ECO:0007669"/>
    <property type="project" value="TreeGrafter"/>
</dbReference>
<evidence type="ECO:0000256" key="11">
    <source>
        <dbReference type="ARBA" id="ARBA00030237"/>
    </source>
</evidence>
<keyword evidence="9" id="KW-0653">Protein transport</keyword>
<dbReference type="InterPro" id="IPR011009">
    <property type="entry name" value="Kinase-like_dom_sf"/>
</dbReference>